<dbReference type="PANTHER" id="PTHR12303">
    <property type="entry name" value="CARNOSINE N-METHYLTRANSFERASE"/>
    <property type="match status" value="1"/>
</dbReference>
<dbReference type="InParanoid" id="A0A507BPF6"/>
<organism evidence="2 3">
    <name type="scientific">Thyridium curvatum</name>
    <dbReference type="NCBI Taxonomy" id="1093900"/>
    <lineage>
        <taxon>Eukaryota</taxon>
        <taxon>Fungi</taxon>
        <taxon>Dikarya</taxon>
        <taxon>Ascomycota</taxon>
        <taxon>Pezizomycotina</taxon>
        <taxon>Sordariomycetes</taxon>
        <taxon>Sordariomycetidae</taxon>
        <taxon>Thyridiales</taxon>
        <taxon>Thyridiaceae</taxon>
        <taxon>Thyridium</taxon>
    </lineage>
</organism>
<dbReference type="GO" id="GO:0008757">
    <property type="term" value="F:S-adenosylmethionine-dependent methyltransferase activity"/>
    <property type="evidence" value="ECO:0007669"/>
    <property type="project" value="InterPro"/>
</dbReference>
<evidence type="ECO:0000313" key="3">
    <source>
        <dbReference type="Proteomes" id="UP000319257"/>
    </source>
</evidence>
<dbReference type="CDD" id="cd02440">
    <property type="entry name" value="AdoMet_MTases"/>
    <property type="match status" value="1"/>
</dbReference>
<accession>A0A507BPF6</accession>
<dbReference type="RefSeq" id="XP_031000389.1">
    <property type="nucleotide sequence ID" value="XM_031136735.1"/>
</dbReference>
<proteinExistence type="predicted"/>
<protein>
    <submittedName>
        <fullName evidence="2">Uncharacterized protein</fullName>
    </submittedName>
</protein>
<comment type="caution">
    <text evidence="2">The sequence shown here is derived from an EMBL/GenBank/DDBJ whole genome shotgun (WGS) entry which is preliminary data.</text>
</comment>
<feature type="signal peptide" evidence="1">
    <location>
        <begin position="1"/>
        <end position="24"/>
    </location>
</feature>
<dbReference type="GeneID" id="41969982"/>
<dbReference type="OrthoDB" id="978at2759"/>
<dbReference type="InterPro" id="IPR012901">
    <property type="entry name" value="CARME"/>
</dbReference>
<dbReference type="SUPFAM" id="SSF53335">
    <property type="entry name" value="S-adenosyl-L-methionine-dependent methyltransferases"/>
    <property type="match status" value="1"/>
</dbReference>
<name>A0A507BPF6_9PEZI</name>
<dbReference type="InterPro" id="IPR029063">
    <property type="entry name" value="SAM-dependent_MTases_sf"/>
</dbReference>
<gene>
    <name evidence="2" type="ORF">E0L32_002535</name>
</gene>
<dbReference type="Gene3D" id="3.40.50.150">
    <property type="entry name" value="Vaccinia Virus protein VP39"/>
    <property type="match status" value="1"/>
</dbReference>
<keyword evidence="3" id="KW-1185">Reference proteome</keyword>
<reference evidence="2 3" key="1">
    <citation type="submission" date="2019-06" db="EMBL/GenBank/DDBJ databases">
        <title>Draft genome sequence of the filamentous fungus Phialemoniopsis curvata isolated from diesel fuel.</title>
        <authorList>
            <person name="Varaljay V.A."/>
            <person name="Lyon W.J."/>
            <person name="Crouch A.L."/>
            <person name="Drake C.E."/>
            <person name="Hollomon J.M."/>
            <person name="Nadeau L.J."/>
            <person name="Nunn H.S."/>
            <person name="Stevenson B.S."/>
            <person name="Bojanowski C.L."/>
            <person name="Crookes-Goodson W.J."/>
        </authorList>
    </citation>
    <scope>NUCLEOTIDE SEQUENCE [LARGE SCALE GENOMIC DNA]</scope>
    <source>
        <strain evidence="2 3">D216</strain>
    </source>
</reference>
<dbReference type="Pfam" id="PF07942">
    <property type="entry name" value="CARME"/>
    <property type="match status" value="1"/>
</dbReference>
<dbReference type="EMBL" id="SKBQ01000010">
    <property type="protein sequence ID" value="TPX18678.1"/>
    <property type="molecule type" value="Genomic_DNA"/>
</dbReference>
<dbReference type="AlphaFoldDB" id="A0A507BPF6"/>
<evidence type="ECO:0000313" key="2">
    <source>
        <dbReference type="EMBL" id="TPX18678.1"/>
    </source>
</evidence>
<evidence type="ECO:0000256" key="1">
    <source>
        <dbReference type="SAM" id="SignalP"/>
    </source>
</evidence>
<dbReference type="SMART" id="SM01296">
    <property type="entry name" value="N2227"/>
    <property type="match status" value="1"/>
</dbReference>
<keyword evidence="1" id="KW-0732">Signal</keyword>
<sequence>MGKSSYPSHLLAVLLCVLLPLYLALRGPASLSDISFVLSSLSERVESIRLTLASPVAGPIAPTPQAFEAAAEPAKEVRRSVQDGRRKRYPSLPDGLAHCINSFEQYPFLAEQVLQRKHARYAKQTPAQKAVGDKLGYPAHFEKARDGIEVNSRFAEQIAQAARVSYHTGSRRLEDEDDAEFGVVDLAFGHLSRDWSSQGAKERQAVFPPVMAALEQHFGGKGRGNRVLVPGIGMGRLASDIADLGYDVTANELDYSSILTYHFLANHTSSLHQHKLQPFVTKWTHQANPSSRYSALTVPDHWPNKAVKLVEGDFLEMFPQEGEFDAVVSLFFIDIGNNVVDFLTEIHRLLKPGGVWINLGPLKWGTHTALQLSAEEVLELADMIGFDVDHTSRRSIDSLYAEQPETLLKFTYGEYLPWPCE</sequence>
<dbReference type="STRING" id="1093900.A0A507BPF6"/>
<dbReference type="Proteomes" id="UP000319257">
    <property type="component" value="Unassembled WGS sequence"/>
</dbReference>
<dbReference type="PANTHER" id="PTHR12303:SF13">
    <property type="match status" value="1"/>
</dbReference>
<feature type="chain" id="PRO_5021241870" evidence="1">
    <location>
        <begin position="25"/>
        <end position="421"/>
    </location>
</feature>